<name>A0A5N6MST1_9MICC</name>
<comment type="caution">
    <text evidence="2">The sequence shown here is derived from an EMBL/GenBank/DDBJ whole genome shotgun (WGS) entry which is preliminary data.</text>
</comment>
<dbReference type="PANTHER" id="PTHR21666:SF270">
    <property type="entry name" value="MUREIN HYDROLASE ACTIVATOR ENVC"/>
    <property type="match status" value="1"/>
</dbReference>
<evidence type="ECO:0000259" key="1">
    <source>
        <dbReference type="Pfam" id="PF01551"/>
    </source>
</evidence>
<feature type="domain" description="M23ase beta-sheet core" evidence="1">
    <location>
        <begin position="126"/>
        <end position="191"/>
    </location>
</feature>
<dbReference type="GO" id="GO:0004222">
    <property type="term" value="F:metalloendopeptidase activity"/>
    <property type="evidence" value="ECO:0007669"/>
    <property type="project" value="TreeGrafter"/>
</dbReference>
<sequence length="236" mass="25151">MMNTPAAPLELALPFTGTWKVQNSPLRRVPSHGSHLLATTYAIDFVCVDKSGRTAPWVSWHTAVGTEPPELFFAFGRPILAPVAGQVVTVRDGEPDHEARRSQLTLIPYLLGQQARLRQGAGAIAGNYVLIQAPDGGAGQVPDGGAVVGVMHLKSGSIRVSSGQYVEEGQHLGDCGNSGNSTQPHVHVQAMDGPDPWTARGLPLVFRSFGEKPVRGRTFLPRENVLPQEGSTVLAP</sequence>
<gene>
    <name evidence="2" type="ORF">GD627_02305</name>
</gene>
<dbReference type="PANTHER" id="PTHR21666">
    <property type="entry name" value="PEPTIDASE-RELATED"/>
    <property type="match status" value="1"/>
</dbReference>
<dbReference type="CDD" id="cd12797">
    <property type="entry name" value="M23_peptidase"/>
    <property type="match status" value="1"/>
</dbReference>
<dbReference type="AlphaFoldDB" id="A0A5N6MST1"/>
<keyword evidence="3" id="KW-1185">Reference proteome</keyword>
<evidence type="ECO:0000313" key="3">
    <source>
        <dbReference type="Proteomes" id="UP000326852"/>
    </source>
</evidence>
<dbReference type="InterPro" id="IPR016047">
    <property type="entry name" value="M23ase_b-sheet_dom"/>
</dbReference>
<accession>A0A5N6MST1</accession>
<evidence type="ECO:0000313" key="2">
    <source>
        <dbReference type="EMBL" id="KAD4059936.1"/>
    </source>
</evidence>
<dbReference type="InterPro" id="IPR050570">
    <property type="entry name" value="Cell_wall_metabolism_enzyme"/>
</dbReference>
<dbReference type="Gene3D" id="2.70.70.10">
    <property type="entry name" value="Glucose Permease (Domain IIA)"/>
    <property type="match status" value="1"/>
</dbReference>
<dbReference type="EMBL" id="VTFX01000001">
    <property type="protein sequence ID" value="KAD4059936.1"/>
    <property type="molecule type" value="Genomic_DNA"/>
</dbReference>
<reference evidence="2 3" key="1">
    <citation type="submission" date="2019-08" db="EMBL/GenBank/DDBJ databases">
        <title>Arthrobacter sp. nov., isolated from plateau pika and Tibetan wild ass.</title>
        <authorList>
            <person name="Ge Y."/>
        </authorList>
    </citation>
    <scope>NUCLEOTIDE SEQUENCE [LARGE SCALE GENOMIC DNA]</scope>
    <source>
        <strain evidence="2 3">785</strain>
    </source>
</reference>
<dbReference type="Pfam" id="PF01551">
    <property type="entry name" value="Peptidase_M23"/>
    <property type="match status" value="1"/>
</dbReference>
<dbReference type="Proteomes" id="UP000326852">
    <property type="component" value="Unassembled WGS sequence"/>
</dbReference>
<dbReference type="RefSeq" id="WP_152271189.1">
    <property type="nucleotide sequence ID" value="NZ_VTFX01000001.1"/>
</dbReference>
<dbReference type="InterPro" id="IPR011055">
    <property type="entry name" value="Dup_hybrid_motif"/>
</dbReference>
<proteinExistence type="predicted"/>
<protein>
    <submittedName>
        <fullName evidence="2">Peptidoglycan DD-metalloendopeptidase family protein</fullName>
    </submittedName>
</protein>
<dbReference type="SUPFAM" id="SSF51261">
    <property type="entry name" value="Duplicated hybrid motif"/>
    <property type="match status" value="1"/>
</dbReference>
<organism evidence="2 3">
    <name type="scientific">Arthrobacter yangruifuii</name>
    <dbReference type="NCBI Taxonomy" id="2606616"/>
    <lineage>
        <taxon>Bacteria</taxon>
        <taxon>Bacillati</taxon>
        <taxon>Actinomycetota</taxon>
        <taxon>Actinomycetes</taxon>
        <taxon>Micrococcales</taxon>
        <taxon>Micrococcaceae</taxon>
        <taxon>Arthrobacter</taxon>
    </lineage>
</organism>